<dbReference type="InterPro" id="IPR003593">
    <property type="entry name" value="AAA+_ATPase"/>
</dbReference>
<dbReference type="Proteomes" id="UP000032180">
    <property type="component" value="Chromosome 3"/>
</dbReference>
<organism evidence="6 7">
    <name type="scientific">Leersia perrieri</name>
    <dbReference type="NCBI Taxonomy" id="77586"/>
    <lineage>
        <taxon>Eukaryota</taxon>
        <taxon>Viridiplantae</taxon>
        <taxon>Streptophyta</taxon>
        <taxon>Embryophyta</taxon>
        <taxon>Tracheophyta</taxon>
        <taxon>Spermatophyta</taxon>
        <taxon>Magnoliopsida</taxon>
        <taxon>Liliopsida</taxon>
        <taxon>Poales</taxon>
        <taxon>Poaceae</taxon>
        <taxon>BOP clade</taxon>
        <taxon>Oryzoideae</taxon>
        <taxon>Oryzeae</taxon>
        <taxon>Oryzinae</taxon>
        <taxon>Leersia</taxon>
    </lineage>
</organism>
<dbReference type="PRINTS" id="PR00364">
    <property type="entry name" value="DISEASERSIST"/>
</dbReference>
<dbReference type="InterPro" id="IPR032675">
    <property type="entry name" value="LRR_dom_sf"/>
</dbReference>
<dbReference type="SUPFAM" id="SSF52540">
    <property type="entry name" value="P-loop containing nucleoside triphosphate hydrolases"/>
    <property type="match status" value="1"/>
</dbReference>
<accession>A0A0D9VQZ9</accession>
<name>A0A0D9VQZ9_9ORYZ</name>
<reference evidence="7" key="2">
    <citation type="submission" date="2013-12" db="EMBL/GenBank/DDBJ databases">
        <authorList>
            <person name="Yu Y."/>
            <person name="Lee S."/>
            <person name="de Baynast K."/>
            <person name="Wissotski M."/>
            <person name="Liu L."/>
            <person name="Talag J."/>
            <person name="Goicoechea J."/>
            <person name="Angelova A."/>
            <person name="Jetty R."/>
            <person name="Kudrna D."/>
            <person name="Golser W."/>
            <person name="Rivera L."/>
            <person name="Zhang J."/>
            <person name="Wing R."/>
        </authorList>
    </citation>
    <scope>NUCLEOTIDE SEQUENCE</scope>
</reference>
<dbReference type="GO" id="GO:0043531">
    <property type="term" value="F:ADP binding"/>
    <property type="evidence" value="ECO:0007669"/>
    <property type="project" value="InterPro"/>
</dbReference>
<protein>
    <recommendedName>
        <fullName evidence="5">AAA+ ATPase domain-containing protein</fullName>
    </recommendedName>
</protein>
<evidence type="ECO:0000259" key="5">
    <source>
        <dbReference type="SMART" id="SM00382"/>
    </source>
</evidence>
<dbReference type="EnsemblPlants" id="LPERR03G06980.1">
    <property type="protein sequence ID" value="LPERR03G06980.1"/>
    <property type="gene ID" value="LPERR03G06980"/>
</dbReference>
<dbReference type="GO" id="GO:0009626">
    <property type="term" value="P:plant-type hypersensitive response"/>
    <property type="evidence" value="ECO:0007669"/>
    <property type="project" value="UniProtKB-ARBA"/>
</dbReference>
<dbReference type="FunFam" id="1.10.8.430:FF:000003">
    <property type="entry name" value="Probable disease resistance protein At5g66910"/>
    <property type="match status" value="1"/>
</dbReference>
<reference evidence="6" key="3">
    <citation type="submission" date="2015-04" db="UniProtKB">
        <authorList>
            <consortium name="EnsemblPlants"/>
        </authorList>
    </citation>
    <scope>IDENTIFICATION</scope>
</reference>
<dbReference type="InterPro" id="IPR027417">
    <property type="entry name" value="P-loop_NTPase"/>
</dbReference>
<evidence type="ECO:0000313" key="7">
    <source>
        <dbReference type="Proteomes" id="UP000032180"/>
    </source>
</evidence>
<dbReference type="SMART" id="SM00382">
    <property type="entry name" value="AAA"/>
    <property type="match status" value="1"/>
</dbReference>
<keyword evidence="3" id="KW-0611">Plant defense</keyword>
<dbReference type="PANTHER" id="PTHR33463:SF204">
    <property type="entry name" value="NB-ARC DOMAIN-CONTAINING PROTEIN"/>
    <property type="match status" value="1"/>
</dbReference>
<evidence type="ECO:0000256" key="1">
    <source>
        <dbReference type="ARBA" id="ARBA00008894"/>
    </source>
</evidence>
<dbReference type="Pfam" id="PF00931">
    <property type="entry name" value="NB-ARC"/>
    <property type="match status" value="1"/>
</dbReference>
<dbReference type="Gramene" id="LPERR03G06980.1">
    <property type="protein sequence ID" value="LPERR03G06980.1"/>
    <property type="gene ID" value="LPERR03G06980"/>
</dbReference>
<dbReference type="GO" id="GO:0042742">
    <property type="term" value="P:defense response to bacterium"/>
    <property type="evidence" value="ECO:0007669"/>
    <property type="project" value="UniProtKB-ARBA"/>
</dbReference>
<dbReference type="eggNOG" id="KOG4658">
    <property type="taxonomic scope" value="Eukaryota"/>
</dbReference>
<dbReference type="GO" id="GO:0002758">
    <property type="term" value="P:innate immune response-activating signaling pathway"/>
    <property type="evidence" value="ECO:0007669"/>
    <property type="project" value="UniProtKB-ARBA"/>
</dbReference>
<sequence length="940" mass="103689">MDVPADQQAIDGTPTCCTIHLCNELDDMLDVARNVRRLEETVARLAAQRSSVHGAIVAADDGCGEDADRLRRLGCTEEAATWLARARVAEKKANAVARRLVEERDAIGAARHGAGSFAVTANQAAPAATVGTVVAADGYLEEALGYIADDAVGVIGVCGMGGVGKTTLLRAINNSFLPSSSKKFDHVIWAVASKECSIHRLQDSVAEKLGLAKLGSLRDDHSDADLEQRALPIAEHLKNTSFLILLDDLWEYLDLKLIGVPYPDTTTGDEQRRRRKVVLTTRSEIICGKMNADRFVNVECLKPHDAWTLFERNATAATISSHPAIAGLAREVAGECRGLPLALITIGKALSTKTEPELWRHAIDKLRDANLHEITGMEEENAGMLRVLKVSYDYLPNTTMQECFLSCCLWPEDYSIEREKLIQCWLGLGLMSGSGSIDDDVDTGTRIIAALKDVRLLESGEGDGDTRGVRMHDMIRDMSIWIASECGAIRNKWLVRAGVGIRTASKLNEQWRASPEFTAERVSLMKNLIEEIPIQLPARPGVKALMLQNNTSLHAVPESFFRCVPALTYLDLSDTIVRSLPGEIGSLVNLRYLNVSGTFIGALPAELLHLTQLEHLLMSDTNVLHNIPRNVIMGLQKLKILDVFASSYTRWRLNADDGDDDGGEEASLDELEWRSTTIKFLGINVGTVAALRKLSGFANVSTRRLCLKDMAGPASLTLSPSTLSDLLGGLDMLETLQHFAVRSCAGVKDIVVDAGSDSDSDEMRRAYRLPKLEKLRLLRVNHLETIKFRQTTAAHFCPALRRIDILNCYHLKNASWVLHLPLLEYLEIHYCPDMDTIVDGDGDTTAEDDRRPPPPTFPCLKTLVLHGMKSLECLCRGVPAVGFPALEILEVGQCYALRQLDGVRPLKLREIQGSDEWWQQLEWEEDGIKDALSPYFKNHS</sequence>
<evidence type="ECO:0000256" key="4">
    <source>
        <dbReference type="ARBA" id="ARBA00022840"/>
    </source>
</evidence>
<feature type="domain" description="AAA+ ATPase" evidence="5">
    <location>
        <begin position="151"/>
        <end position="305"/>
    </location>
</feature>
<keyword evidence="4" id="KW-0547">Nucleotide-binding</keyword>
<dbReference type="STRING" id="77586.A0A0D9VQZ9"/>
<dbReference type="InterPro" id="IPR058922">
    <property type="entry name" value="WHD_DRP"/>
</dbReference>
<dbReference type="SUPFAM" id="SSF52058">
    <property type="entry name" value="L domain-like"/>
    <property type="match status" value="1"/>
</dbReference>
<comment type="similarity">
    <text evidence="1">Belongs to the disease resistance NB-LRR family.</text>
</comment>
<keyword evidence="4" id="KW-0067">ATP-binding</keyword>
<dbReference type="Gene3D" id="3.40.50.300">
    <property type="entry name" value="P-loop containing nucleotide triphosphate hydrolases"/>
    <property type="match status" value="1"/>
</dbReference>
<dbReference type="FunFam" id="3.40.50.300:FF:001091">
    <property type="entry name" value="Probable disease resistance protein At1g61300"/>
    <property type="match status" value="1"/>
</dbReference>
<dbReference type="Gene3D" id="1.10.10.10">
    <property type="entry name" value="Winged helix-like DNA-binding domain superfamily/Winged helix DNA-binding domain"/>
    <property type="match status" value="1"/>
</dbReference>
<dbReference type="InterPro" id="IPR002182">
    <property type="entry name" value="NB-ARC"/>
</dbReference>
<keyword evidence="2" id="KW-0677">Repeat</keyword>
<dbReference type="GO" id="GO:0005524">
    <property type="term" value="F:ATP binding"/>
    <property type="evidence" value="ECO:0007669"/>
    <property type="project" value="UniProtKB-KW"/>
</dbReference>
<dbReference type="InterPro" id="IPR055414">
    <property type="entry name" value="LRR_R13L4/SHOC2-like"/>
</dbReference>
<keyword evidence="7" id="KW-1185">Reference proteome</keyword>
<dbReference type="PANTHER" id="PTHR33463">
    <property type="entry name" value="NB-ARC DOMAIN-CONTAINING PROTEIN-RELATED"/>
    <property type="match status" value="1"/>
</dbReference>
<proteinExistence type="inferred from homology"/>
<dbReference type="Pfam" id="PF23559">
    <property type="entry name" value="WHD_DRP"/>
    <property type="match status" value="1"/>
</dbReference>
<dbReference type="AlphaFoldDB" id="A0A0D9VQZ9"/>
<dbReference type="InterPro" id="IPR050905">
    <property type="entry name" value="Plant_NBS-LRR"/>
</dbReference>
<dbReference type="Pfam" id="PF23598">
    <property type="entry name" value="LRR_14"/>
    <property type="match status" value="1"/>
</dbReference>
<dbReference type="InterPro" id="IPR036388">
    <property type="entry name" value="WH-like_DNA-bd_sf"/>
</dbReference>
<dbReference type="Gene3D" id="3.80.10.10">
    <property type="entry name" value="Ribonuclease Inhibitor"/>
    <property type="match status" value="2"/>
</dbReference>
<dbReference type="HOGENOM" id="CLU_000427_4_0_1"/>
<dbReference type="Gene3D" id="1.10.8.430">
    <property type="entry name" value="Helical domain of apoptotic protease-activating factors"/>
    <property type="match status" value="1"/>
</dbReference>
<evidence type="ECO:0000313" key="6">
    <source>
        <dbReference type="EnsemblPlants" id="LPERR03G06980.1"/>
    </source>
</evidence>
<evidence type="ECO:0000256" key="2">
    <source>
        <dbReference type="ARBA" id="ARBA00022737"/>
    </source>
</evidence>
<dbReference type="InterPro" id="IPR042197">
    <property type="entry name" value="Apaf_helical"/>
</dbReference>
<reference evidence="6 7" key="1">
    <citation type="submission" date="2012-08" db="EMBL/GenBank/DDBJ databases">
        <title>Oryza genome evolution.</title>
        <authorList>
            <person name="Wing R.A."/>
        </authorList>
    </citation>
    <scope>NUCLEOTIDE SEQUENCE</scope>
</reference>
<dbReference type="FunFam" id="1.10.10.10:FF:000322">
    <property type="entry name" value="Probable disease resistance protein At1g63360"/>
    <property type="match status" value="1"/>
</dbReference>
<evidence type="ECO:0000256" key="3">
    <source>
        <dbReference type="ARBA" id="ARBA00022821"/>
    </source>
</evidence>